<dbReference type="GO" id="GO:0000977">
    <property type="term" value="F:RNA polymerase II transcription regulatory region sequence-specific DNA binding"/>
    <property type="evidence" value="ECO:0007669"/>
    <property type="project" value="TreeGrafter"/>
</dbReference>
<feature type="domain" description="C2H2-type" evidence="9">
    <location>
        <begin position="227"/>
        <end position="254"/>
    </location>
</feature>
<evidence type="ECO:0000256" key="2">
    <source>
        <dbReference type="ARBA" id="ARBA00022723"/>
    </source>
</evidence>
<dbReference type="VEuPathDB" id="VectorBase:ASIS013535"/>
<gene>
    <name evidence="10" type="ORF">ZHAS_00007601</name>
</gene>
<dbReference type="EnsemblMetazoa" id="ASIC007601-RA">
    <property type="protein sequence ID" value="ASIC007601-PA"/>
    <property type="gene ID" value="ASIC007601"/>
</dbReference>
<reference evidence="10 12" key="1">
    <citation type="journal article" date="2014" name="BMC Genomics">
        <title>Genome sequence of Anopheles sinensis provides insight into genetics basis of mosquito competence for malaria parasites.</title>
        <authorList>
            <person name="Zhou D."/>
            <person name="Zhang D."/>
            <person name="Ding G."/>
            <person name="Shi L."/>
            <person name="Hou Q."/>
            <person name="Ye Y."/>
            <person name="Xu Y."/>
            <person name="Zhou H."/>
            <person name="Xiong C."/>
            <person name="Li S."/>
            <person name="Yu J."/>
            <person name="Hong S."/>
            <person name="Yu X."/>
            <person name="Zou P."/>
            <person name="Chen C."/>
            <person name="Chang X."/>
            <person name="Wang W."/>
            <person name="Lv Y."/>
            <person name="Sun Y."/>
            <person name="Ma L."/>
            <person name="Shen B."/>
            <person name="Zhu C."/>
        </authorList>
    </citation>
    <scope>NUCLEOTIDE SEQUENCE [LARGE SCALE GENOMIC DNA]</scope>
</reference>
<evidence type="ECO:0000313" key="12">
    <source>
        <dbReference type="Proteomes" id="UP000030765"/>
    </source>
</evidence>
<keyword evidence="4 7" id="KW-0863">Zinc-finger</keyword>
<evidence type="ECO:0000256" key="7">
    <source>
        <dbReference type="PROSITE-ProRule" id="PRU00042"/>
    </source>
</evidence>
<reference evidence="11" key="2">
    <citation type="submission" date="2020-05" db="UniProtKB">
        <authorList>
            <consortium name="EnsemblMetazoa"/>
        </authorList>
    </citation>
    <scope>IDENTIFICATION</scope>
</reference>
<dbReference type="GO" id="GO:0008270">
    <property type="term" value="F:zinc ion binding"/>
    <property type="evidence" value="ECO:0007669"/>
    <property type="project" value="UniProtKB-KW"/>
</dbReference>
<dbReference type="SUPFAM" id="SSF57667">
    <property type="entry name" value="beta-beta-alpha zinc fingers"/>
    <property type="match status" value="2"/>
</dbReference>
<dbReference type="AlphaFoldDB" id="A0A084VQ48"/>
<sequence>MLHGGGSVGGIGGVGVGSTGSGLSAASGGSGAAGGASGSASGGSSGGGGASGGGSILGLCSRDVAPGEPGNKLTRHILTHSLESLKYREVTHLIHPSHLALHHELTQVALAAQQAQSPSPSQLPSPHYGHHRGSGPHTITLEQMLAEQADGMSELELAAVLAAQPIGGLGMGQAAAAAAALSGSPLGGGGAPDQGNNVVLCKFCGKSFPDVTSLITHLPVHTGDRPFKCEYCGKAFKLRHHMKDHCRVHTGERPFRCGMCGKTFSRSTILKAHEKTHYPKYARKFMSSPPPIDGKDDSPQ</sequence>
<evidence type="ECO:0000313" key="11">
    <source>
        <dbReference type="EnsemblMetazoa" id="ASIC007601-PA"/>
    </source>
</evidence>
<dbReference type="OrthoDB" id="7744526at2759"/>
<evidence type="ECO:0000256" key="8">
    <source>
        <dbReference type="SAM" id="MobiDB-lite"/>
    </source>
</evidence>
<protein>
    <submittedName>
        <fullName evidence="10">AGAP000585-PA-like protein</fullName>
    </submittedName>
</protein>
<evidence type="ECO:0000256" key="6">
    <source>
        <dbReference type="ARBA" id="ARBA00023242"/>
    </source>
</evidence>
<proteinExistence type="predicted"/>
<evidence type="ECO:0000256" key="5">
    <source>
        <dbReference type="ARBA" id="ARBA00022833"/>
    </source>
</evidence>
<evidence type="ECO:0000256" key="4">
    <source>
        <dbReference type="ARBA" id="ARBA00022771"/>
    </source>
</evidence>
<dbReference type="PANTHER" id="PTHR14196:SF12">
    <property type="entry name" value="ZINC FINGER PROTEIN 208-LIKE"/>
    <property type="match status" value="1"/>
</dbReference>
<keyword evidence="3" id="KW-0677">Repeat</keyword>
<dbReference type="FunFam" id="3.30.160.60:FF:000290">
    <property type="entry name" value="Zinc finger protein 697 isoform X1"/>
    <property type="match status" value="1"/>
</dbReference>
<dbReference type="Gene3D" id="3.30.160.60">
    <property type="entry name" value="Classic Zinc Finger"/>
    <property type="match status" value="3"/>
</dbReference>
<dbReference type="EMBL" id="ATLV01015127">
    <property type="status" value="NOT_ANNOTATED_CDS"/>
    <property type="molecule type" value="Genomic_DNA"/>
</dbReference>
<dbReference type="Proteomes" id="UP000030765">
    <property type="component" value="Unassembled WGS sequence"/>
</dbReference>
<dbReference type="InterPro" id="IPR050717">
    <property type="entry name" value="C2H2-ZF_Transcription_Reg"/>
</dbReference>
<keyword evidence="5" id="KW-0862">Zinc</keyword>
<dbReference type="STRING" id="74873.A0A084VQ48"/>
<dbReference type="FunFam" id="3.30.160.60:FF:000145">
    <property type="entry name" value="Zinc finger protein 574"/>
    <property type="match status" value="1"/>
</dbReference>
<dbReference type="GO" id="GO:0005634">
    <property type="term" value="C:nucleus"/>
    <property type="evidence" value="ECO:0007669"/>
    <property type="project" value="UniProtKB-SubCell"/>
</dbReference>
<dbReference type="SMART" id="SM00355">
    <property type="entry name" value="ZnF_C2H2"/>
    <property type="match status" value="3"/>
</dbReference>
<feature type="region of interest" description="Disordered" evidence="8">
    <location>
        <begin position="22"/>
        <end position="48"/>
    </location>
</feature>
<organism evidence="11 12">
    <name type="scientific">Anopheles sinensis</name>
    <name type="common">Mosquito</name>
    <dbReference type="NCBI Taxonomy" id="74873"/>
    <lineage>
        <taxon>Eukaryota</taxon>
        <taxon>Metazoa</taxon>
        <taxon>Ecdysozoa</taxon>
        <taxon>Arthropoda</taxon>
        <taxon>Hexapoda</taxon>
        <taxon>Insecta</taxon>
        <taxon>Pterygota</taxon>
        <taxon>Neoptera</taxon>
        <taxon>Endopterygota</taxon>
        <taxon>Diptera</taxon>
        <taxon>Nematocera</taxon>
        <taxon>Culicoidea</taxon>
        <taxon>Culicidae</taxon>
        <taxon>Anophelinae</taxon>
        <taxon>Anopheles</taxon>
    </lineage>
</organism>
<keyword evidence="6" id="KW-0539">Nucleus</keyword>
<dbReference type="VEuPathDB" id="VectorBase:ASIC007601"/>
<feature type="domain" description="C2H2-type" evidence="9">
    <location>
        <begin position="255"/>
        <end position="282"/>
    </location>
</feature>
<dbReference type="InterPro" id="IPR013087">
    <property type="entry name" value="Znf_C2H2_type"/>
</dbReference>
<evidence type="ECO:0000259" key="9">
    <source>
        <dbReference type="PROSITE" id="PS50157"/>
    </source>
</evidence>
<dbReference type="PANTHER" id="PTHR14196">
    <property type="entry name" value="ODD-SKIPPED - RELATED"/>
    <property type="match status" value="1"/>
</dbReference>
<dbReference type="PROSITE" id="PS50157">
    <property type="entry name" value="ZINC_FINGER_C2H2_2"/>
    <property type="match status" value="3"/>
</dbReference>
<dbReference type="InterPro" id="IPR036236">
    <property type="entry name" value="Znf_C2H2_sf"/>
</dbReference>
<comment type="subcellular location">
    <subcellularLocation>
        <location evidence="1">Nucleus</location>
    </subcellularLocation>
</comment>
<dbReference type="PROSITE" id="PS00028">
    <property type="entry name" value="ZINC_FINGER_C2H2_1"/>
    <property type="match status" value="3"/>
</dbReference>
<name>A0A084VQ48_ANOSI</name>
<evidence type="ECO:0000256" key="1">
    <source>
        <dbReference type="ARBA" id="ARBA00004123"/>
    </source>
</evidence>
<keyword evidence="2" id="KW-0479">Metal-binding</keyword>
<evidence type="ECO:0000313" key="10">
    <source>
        <dbReference type="EMBL" id="KFB40092.1"/>
    </source>
</evidence>
<feature type="compositionally biased region" description="Gly residues" evidence="8">
    <location>
        <begin position="28"/>
        <end position="48"/>
    </location>
</feature>
<dbReference type="Pfam" id="PF00096">
    <property type="entry name" value="zf-C2H2"/>
    <property type="match status" value="1"/>
</dbReference>
<feature type="domain" description="C2H2-type" evidence="9">
    <location>
        <begin position="199"/>
        <end position="226"/>
    </location>
</feature>
<accession>A0A084VQ48</accession>
<dbReference type="FunFam" id="3.30.160.60:FF:003771">
    <property type="match status" value="1"/>
</dbReference>
<dbReference type="EMBL" id="KE525003">
    <property type="protein sequence ID" value="KFB40092.1"/>
    <property type="molecule type" value="Genomic_DNA"/>
</dbReference>
<evidence type="ECO:0000256" key="3">
    <source>
        <dbReference type="ARBA" id="ARBA00022737"/>
    </source>
</evidence>
<dbReference type="GO" id="GO:0000981">
    <property type="term" value="F:DNA-binding transcription factor activity, RNA polymerase II-specific"/>
    <property type="evidence" value="ECO:0007669"/>
    <property type="project" value="TreeGrafter"/>
</dbReference>
<keyword evidence="12" id="KW-1185">Reference proteome</keyword>